<accession>A0A1J1HWY4</accession>
<dbReference type="EMBL" id="CVRI01000022">
    <property type="protein sequence ID" value="CRK92034.1"/>
    <property type="molecule type" value="Genomic_DNA"/>
</dbReference>
<keyword evidence="2" id="KW-1185">Reference proteome</keyword>
<evidence type="ECO:0000313" key="1">
    <source>
        <dbReference type="EMBL" id="CRK92034.1"/>
    </source>
</evidence>
<gene>
    <name evidence="1" type="ORF">CLUMA_CG005614</name>
</gene>
<sequence>MKSSSFLSPGECSAMKAISTKGKFSYEQSFNLFQPFCSTLSHSFAPLNLHLLLSPMKVLLTVHWAIDQLNSKLRNFIIIHPNSHLQKNAQSGIN</sequence>
<protein>
    <submittedName>
        <fullName evidence="1">CLUMA_CG005614, isoform A</fullName>
    </submittedName>
</protein>
<dbReference type="AlphaFoldDB" id="A0A1J1HWY4"/>
<reference evidence="1 2" key="1">
    <citation type="submission" date="2015-04" db="EMBL/GenBank/DDBJ databases">
        <authorList>
            <person name="Syromyatnikov M.Y."/>
            <person name="Popov V.N."/>
        </authorList>
    </citation>
    <scope>NUCLEOTIDE SEQUENCE [LARGE SCALE GENOMIC DNA]</scope>
</reference>
<organism evidence="1 2">
    <name type="scientific">Clunio marinus</name>
    <dbReference type="NCBI Taxonomy" id="568069"/>
    <lineage>
        <taxon>Eukaryota</taxon>
        <taxon>Metazoa</taxon>
        <taxon>Ecdysozoa</taxon>
        <taxon>Arthropoda</taxon>
        <taxon>Hexapoda</taxon>
        <taxon>Insecta</taxon>
        <taxon>Pterygota</taxon>
        <taxon>Neoptera</taxon>
        <taxon>Endopterygota</taxon>
        <taxon>Diptera</taxon>
        <taxon>Nematocera</taxon>
        <taxon>Chironomoidea</taxon>
        <taxon>Chironomidae</taxon>
        <taxon>Clunio</taxon>
    </lineage>
</organism>
<dbReference type="Proteomes" id="UP000183832">
    <property type="component" value="Unassembled WGS sequence"/>
</dbReference>
<name>A0A1J1HWY4_9DIPT</name>
<proteinExistence type="predicted"/>
<evidence type="ECO:0000313" key="2">
    <source>
        <dbReference type="Proteomes" id="UP000183832"/>
    </source>
</evidence>